<proteinExistence type="predicted"/>
<gene>
    <name evidence="6" type="ORF">ACFOZ9_14215</name>
</gene>
<keyword evidence="4 5" id="KW-0472">Membrane</keyword>
<evidence type="ECO:0000256" key="5">
    <source>
        <dbReference type="SAM" id="Phobius"/>
    </source>
</evidence>
<feature type="transmembrane region" description="Helical" evidence="5">
    <location>
        <begin position="102"/>
        <end position="135"/>
    </location>
</feature>
<keyword evidence="7" id="KW-1185">Reference proteome</keyword>
<dbReference type="RefSeq" id="WP_380040787.1">
    <property type="nucleotide sequence ID" value="NZ_JBHSEH010000022.1"/>
</dbReference>
<dbReference type="EMBL" id="JBHSEH010000022">
    <property type="protein sequence ID" value="MFC4427368.1"/>
    <property type="molecule type" value="Genomic_DNA"/>
</dbReference>
<organism evidence="6 7">
    <name type="scientific">Deinococcus navajonensis</name>
    <dbReference type="NCBI Taxonomy" id="309884"/>
    <lineage>
        <taxon>Bacteria</taxon>
        <taxon>Thermotogati</taxon>
        <taxon>Deinococcota</taxon>
        <taxon>Deinococci</taxon>
        <taxon>Deinococcales</taxon>
        <taxon>Deinococcaceae</taxon>
        <taxon>Deinococcus</taxon>
    </lineage>
</organism>
<evidence type="ECO:0000256" key="2">
    <source>
        <dbReference type="ARBA" id="ARBA00022692"/>
    </source>
</evidence>
<accession>A0ABV8XRR5</accession>
<sequence>MSVLSAPIPEPERTPAIVTHLSPLLGFVLPGIGALLGPVAAWLYYRDRSSVLDDQGKEAVNFQISVWLYSTLLTILAFGLFSLGLLGGAVGGATGHPEAGAAAFFGALAGFFLVFLPVLLVLGLLPLILMLVAVVQVSAGRVYRYPLTLRLLR</sequence>
<keyword evidence="3 5" id="KW-1133">Transmembrane helix</keyword>
<reference evidence="7" key="1">
    <citation type="journal article" date="2019" name="Int. J. Syst. Evol. Microbiol.">
        <title>The Global Catalogue of Microorganisms (GCM) 10K type strain sequencing project: providing services to taxonomists for standard genome sequencing and annotation.</title>
        <authorList>
            <consortium name="The Broad Institute Genomics Platform"/>
            <consortium name="The Broad Institute Genome Sequencing Center for Infectious Disease"/>
            <person name="Wu L."/>
            <person name="Ma J."/>
        </authorList>
    </citation>
    <scope>NUCLEOTIDE SEQUENCE [LARGE SCALE GENOMIC DNA]</scope>
    <source>
        <strain evidence="7">CCUG 56029</strain>
    </source>
</reference>
<evidence type="ECO:0000256" key="1">
    <source>
        <dbReference type="ARBA" id="ARBA00004141"/>
    </source>
</evidence>
<name>A0ABV8XRR5_9DEIO</name>
<dbReference type="InterPro" id="IPR019109">
    <property type="entry name" value="MamF_MmsF"/>
</dbReference>
<feature type="transmembrane region" description="Helical" evidence="5">
    <location>
        <begin position="66"/>
        <end position="90"/>
    </location>
</feature>
<evidence type="ECO:0000256" key="3">
    <source>
        <dbReference type="ARBA" id="ARBA00022989"/>
    </source>
</evidence>
<dbReference type="Pfam" id="PF09685">
    <property type="entry name" value="MamF_MmsF"/>
    <property type="match status" value="1"/>
</dbReference>
<feature type="transmembrane region" description="Helical" evidence="5">
    <location>
        <begin position="24"/>
        <end position="45"/>
    </location>
</feature>
<dbReference type="Proteomes" id="UP001595998">
    <property type="component" value="Unassembled WGS sequence"/>
</dbReference>
<evidence type="ECO:0000313" key="7">
    <source>
        <dbReference type="Proteomes" id="UP001595998"/>
    </source>
</evidence>
<keyword evidence="2 5" id="KW-0812">Transmembrane</keyword>
<evidence type="ECO:0000313" key="6">
    <source>
        <dbReference type="EMBL" id="MFC4427368.1"/>
    </source>
</evidence>
<protein>
    <submittedName>
        <fullName evidence="6">DUF4870 domain-containing protein</fullName>
    </submittedName>
</protein>
<evidence type="ECO:0000256" key="4">
    <source>
        <dbReference type="ARBA" id="ARBA00023136"/>
    </source>
</evidence>
<comment type="subcellular location">
    <subcellularLocation>
        <location evidence="1">Membrane</location>
        <topology evidence="1">Multi-pass membrane protein</topology>
    </subcellularLocation>
</comment>
<comment type="caution">
    <text evidence="6">The sequence shown here is derived from an EMBL/GenBank/DDBJ whole genome shotgun (WGS) entry which is preliminary data.</text>
</comment>